<sequence>MNVGRGSGTNGGVGEVVGKPRGADLHSATLGAVQANWPRRRDTSSIPALAPYPQLIMPSLIELPKLKSLALHYTTLVHVSYNTTSSSSEVVWSFPSLEILSIPDSLKDLVIDAPKLKEFNIAKWPGDDVLDRINSGVIKVLAPNLRFFKCDDCMMRNFSFKDLSYLDQACFSITTDDFRNAPIMKDSLVHCATRVVVQTCPHIKYLTLDGFAVEALFESPAVLENASLRFRNLEYLNLSVHLSGNCVIAIMHLLKLSPGIETINLVINYQNQETSNRTNMAKCRNLWISKECLLQQLRFVKIEGVVGSENELKLMKFVLKNALVLEKVSICCSEKALPRMLINFNKKVNEIPLASSPQISIPFLYDL</sequence>
<dbReference type="PANTHER" id="PTHR31900">
    <property type="entry name" value="F-BOX/RNI SUPERFAMILY PROTEIN-RELATED"/>
    <property type="match status" value="1"/>
</dbReference>
<dbReference type="InterPro" id="IPR050232">
    <property type="entry name" value="FBL13/AtMIF1-like"/>
</dbReference>
<feature type="domain" description="FBD" evidence="1">
    <location>
        <begin position="291"/>
        <end position="362"/>
    </location>
</feature>
<dbReference type="InterPro" id="IPR006566">
    <property type="entry name" value="FBD"/>
</dbReference>
<dbReference type="SUPFAM" id="SSF52047">
    <property type="entry name" value="RNI-like"/>
    <property type="match status" value="1"/>
</dbReference>
<evidence type="ECO:0000259" key="1">
    <source>
        <dbReference type="SMART" id="SM00579"/>
    </source>
</evidence>
<organism evidence="2 3">
    <name type="scientific">Stephania japonica</name>
    <dbReference type="NCBI Taxonomy" id="461633"/>
    <lineage>
        <taxon>Eukaryota</taxon>
        <taxon>Viridiplantae</taxon>
        <taxon>Streptophyta</taxon>
        <taxon>Embryophyta</taxon>
        <taxon>Tracheophyta</taxon>
        <taxon>Spermatophyta</taxon>
        <taxon>Magnoliopsida</taxon>
        <taxon>Ranunculales</taxon>
        <taxon>Menispermaceae</taxon>
        <taxon>Menispermoideae</taxon>
        <taxon>Cissampelideae</taxon>
        <taxon>Stephania</taxon>
    </lineage>
</organism>
<accession>A0AAP0P3W6</accession>
<gene>
    <name evidence="2" type="ORF">Sjap_010664</name>
</gene>
<dbReference type="PANTHER" id="PTHR31900:SF31">
    <property type="entry name" value="F-BOX_LRR-REPEAT PROTEIN 13-LIKE"/>
    <property type="match status" value="1"/>
</dbReference>
<keyword evidence="3" id="KW-1185">Reference proteome</keyword>
<dbReference type="InterPro" id="IPR032675">
    <property type="entry name" value="LRR_dom_sf"/>
</dbReference>
<dbReference type="AlphaFoldDB" id="A0AAP0P3W6"/>
<evidence type="ECO:0000313" key="3">
    <source>
        <dbReference type="Proteomes" id="UP001417504"/>
    </source>
</evidence>
<dbReference type="SMART" id="SM00579">
    <property type="entry name" value="FBD"/>
    <property type="match status" value="1"/>
</dbReference>
<reference evidence="2 3" key="1">
    <citation type="submission" date="2024-01" db="EMBL/GenBank/DDBJ databases">
        <title>Genome assemblies of Stephania.</title>
        <authorList>
            <person name="Yang L."/>
        </authorList>
    </citation>
    <scope>NUCLEOTIDE SEQUENCE [LARGE SCALE GENOMIC DNA]</scope>
    <source>
        <strain evidence="2">QJT</strain>
        <tissue evidence="2">Leaf</tissue>
    </source>
</reference>
<protein>
    <recommendedName>
        <fullName evidence="1">FBD domain-containing protein</fullName>
    </recommendedName>
</protein>
<dbReference type="Proteomes" id="UP001417504">
    <property type="component" value="Unassembled WGS sequence"/>
</dbReference>
<dbReference type="EMBL" id="JBBNAE010000004">
    <property type="protein sequence ID" value="KAK9130177.1"/>
    <property type="molecule type" value="Genomic_DNA"/>
</dbReference>
<proteinExistence type="predicted"/>
<dbReference type="Gene3D" id="3.80.10.10">
    <property type="entry name" value="Ribonuclease Inhibitor"/>
    <property type="match status" value="1"/>
</dbReference>
<dbReference type="Pfam" id="PF08387">
    <property type="entry name" value="FBD"/>
    <property type="match status" value="1"/>
</dbReference>
<evidence type="ECO:0000313" key="2">
    <source>
        <dbReference type="EMBL" id="KAK9130177.1"/>
    </source>
</evidence>
<comment type="caution">
    <text evidence="2">The sequence shown here is derived from an EMBL/GenBank/DDBJ whole genome shotgun (WGS) entry which is preliminary data.</text>
</comment>
<name>A0AAP0P3W6_9MAGN</name>